<dbReference type="OrthoDB" id="6018076at2"/>
<reference evidence="2 3" key="1">
    <citation type="submission" date="2015-07" db="EMBL/GenBank/DDBJ databases">
        <authorList>
            <person name="Noorani M."/>
        </authorList>
    </citation>
    <scope>NUCLEOTIDE SEQUENCE [LARGE SCALE GENOMIC DNA]</scope>
    <source>
        <strain evidence="2 3">KCTC 42284</strain>
    </source>
</reference>
<dbReference type="RefSeq" id="WP_049726244.1">
    <property type="nucleotide sequence ID" value="NZ_CP012154.1"/>
</dbReference>
<feature type="domain" description="Porin" evidence="1">
    <location>
        <begin position="13"/>
        <end position="324"/>
    </location>
</feature>
<sequence length="380" mass="42243">MKRNSLNALGLASLTLALAASADLAAWDVSGDFRTHLYTENWRDTRDGDTTSTDGSAARFRLRLREEIGENCRFQTRFAATVADEGNDWDFYIRSHRDSGSAVNAGTATLDELFVRCTNGDGANEWRIGRMQSNLDLPHMASRSFDRSQASGVGIGWTDGIAYRRNFTNGWYADVMAQYNGPDGIGQTYSRPITFDEAGRVGFFGVFGSDAEAGPIFMRALSLTVYPDALAPLGTANSAREDYILGAFKMGAGWDLGESGRRLIAVGEIAHAFNTPTNAAMGLPGAGDVDAWGWQLGVDIKNIFPKHTMGLNYGQSDAGMLLSNDFRSNNELAEYRWQYQATSDLRFEFRARWRRDLERRAGADYLQRDRDIRLRATYKF</sequence>
<keyword evidence="3" id="KW-1185">Reference proteome</keyword>
<dbReference type="AlphaFoldDB" id="A0A0K0XYE7"/>
<protein>
    <recommendedName>
        <fullName evidence="1">Porin domain-containing protein</fullName>
    </recommendedName>
</protein>
<evidence type="ECO:0000259" key="1">
    <source>
        <dbReference type="Pfam" id="PF13609"/>
    </source>
</evidence>
<dbReference type="KEGG" id="wma:WM2015_2341"/>
<accession>A0A0K0XYE7</accession>
<dbReference type="GO" id="GO:0015288">
    <property type="term" value="F:porin activity"/>
    <property type="evidence" value="ECO:0007669"/>
    <property type="project" value="InterPro"/>
</dbReference>
<dbReference type="EMBL" id="CP012154">
    <property type="protein sequence ID" value="AKS42704.1"/>
    <property type="molecule type" value="Genomic_DNA"/>
</dbReference>
<organism evidence="2 3">
    <name type="scientific">Wenzhouxiangella marina</name>
    <dbReference type="NCBI Taxonomy" id="1579979"/>
    <lineage>
        <taxon>Bacteria</taxon>
        <taxon>Pseudomonadati</taxon>
        <taxon>Pseudomonadota</taxon>
        <taxon>Gammaproteobacteria</taxon>
        <taxon>Chromatiales</taxon>
        <taxon>Wenzhouxiangellaceae</taxon>
        <taxon>Wenzhouxiangella</taxon>
    </lineage>
</organism>
<dbReference type="Pfam" id="PF13609">
    <property type="entry name" value="Porin_4"/>
    <property type="match status" value="1"/>
</dbReference>
<dbReference type="GO" id="GO:0016020">
    <property type="term" value="C:membrane"/>
    <property type="evidence" value="ECO:0007669"/>
    <property type="project" value="InterPro"/>
</dbReference>
<evidence type="ECO:0000313" key="2">
    <source>
        <dbReference type="EMBL" id="AKS42704.1"/>
    </source>
</evidence>
<evidence type="ECO:0000313" key="3">
    <source>
        <dbReference type="Proteomes" id="UP000066624"/>
    </source>
</evidence>
<dbReference type="Proteomes" id="UP000066624">
    <property type="component" value="Chromosome"/>
</dbReference>
<dbReference type="SUPFAM" id="SSF56935">
    <property type="entry name" value="Porins"/>
    <property type="match status" value="1"/>
</dbReference>
<proteinExistence type="predicted"/>
<name>A0A0K0XYE7_9GAMM</name>
<gene>
    <name evidence="2" type="ORF">WM2015_2341</name>
</gene>
<dbReference type="InterPro" id="IPR033900">
    <property type="entry name" value="Gram_neg_porin_domain"/>
</dbReference>